<evidence type="ECO:0000313" key="3">
    <source>
        <dbReference type="Proteomes" id="UP000198994"/>
    </source>
</evidence>
<keyword evidence="1" id="KW-0732">Signal</keyword>
<dbReference type="RefSeq" id="WP_008887420.1">
    <property type="nucleotide sequence ID" value="NZ_FNAV01000014.1"/>
</dbReference>
<gene>
    <name evidence="2" type="ORF">SAMN04488105_11497</name>
</gene>
<feature type="signal peptide" evidence="1">
    <location>
        <begin position="1"/>
        <end position="20"/>
    </location>
</feature>
<organism evidence="2 3">
    <name type="scientific">Salipiger thiooxidans</name>
    <dbReference type="NCBI Taxonomy" id="282683"/>
    <lineage>
        <taxon>Bacteria</taxon>
        <taxon>Pseudomonadati</taxon>
        <taxon>Pseudomonadota</taxon>
        <taxon>Alphaproteobacteria</taxon>
        <taxon>Rhodobacterales</taxon>
        <taxon>Roseobacteraceae</taxon>
        <taxon>Salipiger</taxon>
    </lineage>
</organism>
<sequence>MRKTLALIAAVACLGLPGWAATTEATQTFDLLFRQGTLDEVGRDAVLHYNRTVTNAAKPEAAERDTGAVALSFEDGPQALQANLQFLQDGKHRNLGSFPASVGNPMIMYFYESVIRDMAETAGGSPFYIRNRVKEALVQPAEIVTGEASFGGSEVPTQTVILRPFEGDPNAGKMQGFGGLELSVTMSEEVPGWYLSLVATAPGADGAPGAYVSELRFDTVAAQ</sequence>
<dbReference type="Proteomes" id="UP000198994">
    <property type="component" value="Unassembled WGS sequence"/>
</dbReference>
<reference evidence="3" key="1">
    <citation type="submission" date="2016-10" db="EMBL/GenBank/DDBJ databases">
        <authorList>
            <person name="Varghese N."/>
            <person name="Submissions S."/>
        </authorList>
    </citation>
    <scope>NUCLEOTIDE SEQUENCE [LARGE SCALE GENOMIC DNA]</scope>
    <source>
        <strain evidence="3">DSM 10146</strain>
    </source>
</reference>
<proteinExistence type="predicted"/>
<evidence type="ECO:0000256" key="1">
    <source>
        <dbReference type="SAM" id="SignalP"/>
    </source>
</evidence>
<feature type="chain" id="PRO_5011603080" evidence="1">
    <location>
        <begin position="21"/>
        <end position="223"/>
    </location>
</feature>
<accession>A0A1G7J576</accession>
<evidence type="ECO:0000313" key="2">
    <source>
        <dbReference type="EMBL" id="SDF20031.1"/>
    </source>
</evidence>
<name>A0A1G7J576_9RHOB</name>
<protein>
    <submittedName>
        <fullName evidence="2">Uncharacterized protein</fullName>
    </submittedName>
</protein>
<dbReference type="EMBL" id="FNAV01000014">
    <property type="protein sequence ID" value="SDF20031.1"/>
    <property type="molecule type" value="Genomic_DNA"/>
</dbReference>
<dbReference type="AlphaFoldDB" id="A0A1G7J576"/>
<dbReference type="OrthoDB" id="5801444at2"/>
<keyword evidence="3" id="KW-1185">Reference proteome</keyword>
<dbReference type="STRING" id="282683.SAMN04488105_11497"/>